<name>A0A7D9I4J1_PARCT</name>
<evidence type="ECO:0000256" key="1">
    <source>
        <dbReference type="ARBA" id="ARBA00022723"/>
    </source>
</evidence>
<dbReference type="Proteomes" id="UP001152795">
    <property type="component" value="Unassembled WGS sequence"/>
</dbReference>
<keyword evidence="2" id="KW-0677">Repeat</keyword>
<evidence type="ECO:0000313" key="5">
    <source>
        <dbReference type="EMBL" id="CAB3999001.1"/>
    </source>
</evidence>
<dbReference type="GO" id="GO:0046872">
    <property type="term" value="F:metal ion binding"/>
    <property type="evidence" value="ECO:0007669"/>
    <property type="project" value="UniProtKB-KW"/>
</dbReference>
<evidence type="ECO:0000256" key="4">
    <source>
        <dbReference type="ARBA" id="ARBA00023038"/>
    </source>
</evidence>
<evidence type="ECO:0000256" key="3">
    <source>
        <dbReference type="ARBA" id="ARBA00022833"/>
    </source>
</evidence>
<dbReference type="GO" id="GO:0005925">
    <property type="term" value="C:focal adhesion"/>
    <property type="evidence" value="ECO:0007669"/>
    <property type="project" value="TreeGrafter"/>
</dbReference>
<dbReference type="FunFam" id="2.10.110.10:FF:000057">
    <property type="entry name" value="Zyxin"/>
    <property type="match status" value="1"/>
</dbReference>
<dbReference type="GO" id="GO:0098609">
    <property type="term" value="P:cell-cell adhesion"/>
    <property type="evidence" value="ECO:0007669"/>
    <property type="project" value="TreeGrafter"/>
</dbReference>
<reference evidence="5" key="1">
    <citation type="submission" date="2020-04" db="EMBL/GenBank/DDBJ databases">
        <authorList>
            <person name="Alioto T."/>
            <person name="Alioto T."/>
            <person name="Gomez Garrido J."/>
        </authorList>
    </citation>
    <scope>NUCLEOTIDE SEQUENCE</scope>
    <source>
        <strain evidence="5">A484AB</strain>
    </source>
</reference>
<sequence>MTTQRTTLHVMINVPAKSYQKKVPPPTLPKPKAKRFTPEESTELSFPAPPPEAFEEKTAPMSMNSPKGAAEDELDKLTDLLMKNLENTDDPEFFGMCYKCSGKISGSKSGCKAMDNQYHVTCFVCDTCGCQLLNMPFYQVEDKVICEPDYMNTLENCVVCKDVITDRILRALNFAYHPQCFMCSECELCLDGIHFTIDANDNIHCVNCYYKKYSPRCYACNDLILPEEGKDEIVRIVSMEKDFHVSCFKCEECGLLLSSEEEGHGCYPIEGHLLCQPCNGKRVKELTRQSGTTQHPLTTEL</sequence>
<keyword evidence="6" id="KW-1185">Reference proteome</keyword>
<evidence type="ECO:0000313" key="6">
    <source>
        <dbReference type="Proteomes" id="UP001152795"/>
    </source>
</evidence>
<comment type="caution">
    <text evidence="5">The sequence shown here is derived from an EMBL/GenBank/DDBJ whole genome shotgun (WGS) entry which is preliminary data.</text>
</comment>
<keyword evidence="4" id="KW-0440">LIM domain</keyword>
<dbReference type="InterPro" id="IPR001781">
    <property type="entry name" value="Znf_LIM"/>
</dbReference>
<proteinExistence type="predicted"/>
<organism evidence="5 6">
    <name type="scientific">Paramuricea clavata</name>
    <name type="common">Red gorgonian</name>
    <name type="synonym">Violescent sea-whip</name>
    <dbReference type="NCBI Taxonomy" id="317549"/>
    <lineage>
        <taxon>Eukaryota</taxon>
        <taxon>Metazoa</taxon>
        <taxon>Cnidaria</taxon>
        <taxon>Anthozoa</taxon>
        <taxon>Octocorallia</taxon>
        <taxon>Malacalcyonacea</taxon>
        <taxon>Plexauridae</taxon>
        <taxon>Paramuricea</taxon>
    </lineage>
</organism>
<dbReference type="GO" id="GO:0001725">
    <property type="term" value="C:stress fiber"/>
    <property type="evidence" value="ECO:0007669"/>
    <property type="project" value="TreeGrafter"/>
</dbReference>
<dbReference type="EMBL" id="CACRXK020003489">
    <property type="protein sequence ID" value="CAB3999001.1"/>
    <property type="molecule type" value="Genomic_DNA"/>
</dbReference>
<keyword evidence="3" id="KW-0862">Zinc</keyword>
<evidence type="ECO:0000256" key="2">
    <source>
        <dbReference type="ARBA" id="ARBA00022737"/>
    </source>
</evidence>
<dbReference type="Gene3D" id="2.10.110.10">
    <property type="entry name" value="Cysteine Rich Protein"/>
    <property type="match status" value="3"/>
</dbReference>
<accession>A0A7D9I4J1</accession>
<dbReference type="PANTHER" id="PTHR24207:SF2">
    <property type="entry name" value="ZYX102 PROTEIN"/>
    <property type="match status" value="1"/>
</dbReference>
<dbReference type="SUPFAM" id="SSF57716">
    <property type="entry name" value="Glucocorticoid receptor-like (DNA-binding domain)"/>
    <property type="match status" value="3"/>
</dbReference>
<dbReference type="Pfam" id="PF00412">
    <property type="entry name" value="LIM"/>
    <property type="match status" value="3"/>
</dbReference>
<dbReference type="OrthoDB" id="25414at2759"/>
<dbReference type="SMART" id="SM00132">
    <property type="entry name" value="LIM"/>
    <property type="match status" value="3"/>
</dbReference>
<dbReference type="PROSITE" id="PS50023">
    <property type="entry name" value="LIM_DOMAIN_2"/>
    <property type="match status" value="3"/>
</dbReference>
<gene>
    <name evidence="5" type="ORF">PACLA_8A052225</name>
</gene>
<keyword evidence="1" id="KW-0479">Metal-binding</keyword>
<dbReference type="PANTHER" id="PTHR24207">
    <property type="entry name" value="ZYX102 PROTEIN"/>
    <property type="match status" value="1"/>
</dbReference>
<protein>
    <submittedName>
        <fullName evidence="5">Lipoma-preferred partner homolog isoform X2</fullName>
    </submittedName>
</protein>
<dbReference type="AlphaFoldDB" id="A0A7D9I4J1"/>